<proteinExistence type="predicted"/>
<evidence type="ECO:0000256" key="2">
    <source>
        <dbReference type="PROSITE-ProRule" id="PRU00169"/>
    </source>
</evidence>
<evidence type="ECO:0000259" key="3">
    <source>
        <dbReference type="PROSITE" id="PS50110"/>
    </source>
</evidence>
<sequence>MASLQELNARDIQRPAVLIVEDEPLLRIHAADIVEEAGFIAIEANNADEAVRILENRNDIVLLFTDVQMPGSMDGLKLAHAVRNRWPPIKIVIVSGHLQVAKNDLPHDSRFFGKPFETTKMIAELRALIG</sequence>
<accession>A0A164A374</accession>
<gene>
    <name evidence="4" type="ORF">A4A58_23935</name>
</gene>
<comment type="caution">
    <text evidence="4">The sequence shown here is derived from an EMBL/GenBank/DDBJ whole genome shotgun (WGS) entry which is preliminary data.</text>
</comment>
<dbReference type="AlphaFoldDB" id="A0A164A374"/>
<dbReference type="InterPro" id="IPR050595">
    <property type="entry name" value="Bact_response_regulator"/>
</dbReference>
<feature type="domain" description="Response regulatory" evidence="3">
    <location>
        <begin position="16"/>
        <end position="129"/>
    </location>
</feature>
<dbReference type="OrthoDB" id="9784719at2"/>
<keyword evidence="1 2" id="KW-0597">Phosphoprotein</keyword>
<dbReference type="InterPro" id="IPR001789">
    <property type="entry name" value="Sig_transdc_resp-reg_receiver"/>
</dbReference>
<dbReference type="STRING" id="943830.A4A58_23935"/>
<dbReference type="Gene3D" id="3.40.50.2300">
    <property type="match status" value="1"/>
</dbReference>
<dbReference type="PROSITE" id="PS50110">
    <property type="entry name" value="RESPONSE_REGULATORY"/>
    <property type="match status" value="1"/>
</dbReference>
<name>A0A164A374_9BRAD</name>
<feature type="modified residue" description="4-aspartylphosphate" evidence="2">
    <location>
        <position position="66"/>
    </location>
</feature>
<evidence type="ECO:0000256" key="1">
    <source>
        <dbReference type="ARBA" id="ARBA00022553"/>
    </source>
</evidence>
<dbReference type="Pfam" id="PF00072">
    <property type="entry name" value="Response_reg"/>
    <property type="match status" value="1"/>
</dbReference>
<dbReference type="PANTHER" id="PTHR44591:SF21">
    <property type="entry name" value="TWO-COMPONENT RESPONSE REGULATOR"/>
    <property type="match status" value="1"/>
</dbReference>
<dbReference type="Proteomes" id="UP000076574">
    <property type="component" value="Unassembled WGS sequence"/>
</dbReference>
<dbReference type="RefSeq" id="WP_068731264.1">
    <property type="nucleotide sequence ID" value="NZ_LVYV01000005.1"/>
</dbReference>
<keyword evidence="5" id="KW-1185">Reference proteome</keyword>
<evidence type="ECO:0000313" key="4">
    <source>
        <dbReference type="EMBL" id="KZD24196.1"/>
    </source>
</evidence>
<reference evidence="4 5" key="1">
    <citation type="submission" date="2016-03" db="EMBL/GenBank/DDBJ databases">
        <title>Microsymbionts genomes from the relict species Vavilovia formosa (Stev.) Fed.</title>
        <authorList>
            <person name="Kopat V."/>
            <person name="Chirak E."/>
            <person name="Kimeklis A."/>
            <person name="Andronov E."/>
        </authorList>
    </citation>
    <scope>NUCLEOTIDE SEQUENCE [LARGE SCALE GENOMIC DNA]</scope>
    <source>
        <strain evidence="4 5">Vaf07</strain>
    </source>
</reference>
<dbReference type="SMART" id="SM00448">
    <property type="entry name" value="REC"/>
    <property type="match status" value="1"/>
</dbReference>
<dbReference type="EMBL" id="LVYV01000005">
    <property type="protein sequence ID" value="KZD24196.1"/>
    <property type="molecule type" value="Genomic_DNA"/>
</dbReference>
<organism evidence="4 5">
    <name type="scientific">Tardiphaga robiniae</name>
    <dbReference type="NCBI Taxonomy" id="943830"/>
    <lineage>
        <taxon>Bacteria</taxon>
        <taxon>Pseudomonadati</taxon>
        <taxon>Pseudomonadota</taxon>
        <taxon>Alphaproteobacteria</taxon>
        <taxon>Hyphomicrobiales</taxon>
        <taxon>Nitrobacteraceae</taxon>
        <taxon>Tardiphaga</taxon>
    </lineage>
</organism>
<evidence type="ECO:0000313" key="5">
    <source>
        <dbReference type="Proteomes" id="UP000076574"/>
    </source>
</evidence>
<dbReference type="PANTHER" id="PTHR44591">
    <property type="entry name" value="STRESS RESPONSE REGULATOR PROTEIN 1"/>
    <property type="match status" value="1"/>
</dbReference>
<dbReference type="GO" id="GO:0000160">
    <property type="term" value="P:phosphorelay signal transduction system"/>
    <property type="evidence" value="ECO:0007669"/>
    <property type="project" value="InterPro"/>
</dbReference>
<dbReference type="SUPFAM" id="SSF52172">
    <property type="entry name" value="CheY-like"/>
    <property type="match status" value="1"/>
</dbReference>
<dbReference type="InterPro" id="IPR011006">
    <property type="entry name" value="CheY-like_superfamily"/>
</dbReference>
<protein>
    <recommendedName>
        <fullName evidence="3">Response regulatory domain-containing protein</fullName>
    </recommendedName>
</protein>